<dbReference type="EMBL" id="CADCXV010000702">
    <property type="protein sequence ID" value="CAB0033221.1"/>
    <property type="molecule type" value="Genomic_DNA"/>
</dbReference>
<organism evidence="1 2">
    <name type="scientific">Trichogramma brassicae</name>
    <dbReference type="NCBI Taxonomy" id="86971"/>
    <lineage>
        <taxon>Eukaryota</taxon>
        <taxon>Metazoa</taxon>
        <taxon>Ecdysozoa</taxon>
        <taxon>Arthropoda</taxon>
        <taxon>Hexapoda</taxon>
        <taxon>Insecta</taxon>
        <taxon>Pterygota</taxon>
        <taxon>Neoptera</taxon>
        <taxon>Endopterygota</taxon>
        <taxon>Hymenoptera</taxon>
        <taxon>Apocrita</taxon>
        <taxon>Proctotrupomorpha</taxon>
        <taxon>Chalcidoidea</taxon>
        <taxon>Trichogrammatidae</taxon>
        <taxon>Trichogramma</taxon>
    </lineage>
</organism>
<reference evidence="1 2" key="1">
    <citation type="submission" date="2020-02" db="EMBL/GenBank/DDBJ databases">
        <authorList>
            <person name="Ferguson B K."/>
        </authorList>
    </citation>
    <scope>NUCLEOTIDE SEQUENCE [LARGE SCALE GENOMIC DNA]</scope>
</reference>
<accession>A0A6H5ICZ7</accession>
<keyword evidence="2" id="KW-1185">Reference proteome</keyword>
<dbReference type="AlphaFoldDB" id="A0A6H5ICZ7"/>
<gene>
    <name evidence="1" type="ORF">TBRA_LOCUS5138</name>
</gene>
<evidence type="ECO:0000313" key="1">
    <source>
        <dbReference type="EMBL" id="CAB0033221.1"/>
    </source>
</evidence>
<evidence type="ECO:0000313" key="2">
    <source>
        <dbReference type="Proteomes" id="UP000479190"/>
    </source>
</evidence>
<sequence>MKLVESQKKKAEEENRRIIAPGFIIYKQNSRPRIPRCLIRYARLAMCVDSRIPKRE</sequence>
<proteinExistence type="predicted"/>
<dbReference type="Proteomes" id="UP000479190">
    <property type="component" value="Unassembled WGS sequence"/>
</dbReference>
<name>A0A6H5ICZ7_9HYME</name>
<protein>
    <submittedName>
        <fullName evidence="1">Uncharacterized protein</fullName>
    </submittedName>
</protein>